<dbReference type="RefSeq" id="WP_002031411.1">
    <property type="nucleotide sequence ID" value="NZ_AP031580.1"/>
</dbReference>
<evidence type="ECO:0000313" key="1">
    <source>
        <dbReference type="EMBL" id="PRN29203.1"/>
    </source>
</evidence>
<dbReference type="Proteomes" id="UP000237823">
    <property type="component" value="Unassembled WGS sequence"/>
</dbReference>
<proteinExistence type="predicted"/>
<organism evidence="1 2">
    <name type="scientific">Acinetobacter baumannii</name>
    <dbReference type="NCBI Taxonomy" id="470"/>
    <lineage>
        <taxon>Bacteria</taxon>
        <taxon>Pseudomonadati</taxon>
        <taxon>Pseudomonadota</taxon>
        <taxon>Gammaproteobacteria</taxon>
        <taxon>Moraxellales</taxon>
        <taxon>Moraxellaceae</taxon>
        <taxon>Acinetobacter</taxon>
        <taxon>Acinetobacter calcoaceticus/baumannii complex</taxon>
    </lineage>
</organism>
<gene>
    <name evidence="1" type="ORF">B9W25_18505</name>
</gene>
<protein>
    <submittedName>
        <fullName evidence="1">Uncharacterized protein</fullName>
    </submittedName>
</protein>
<reference evidence="1 2" key="1">
    <citation type="submission" date="2017-04" db="EMBL/GenBank/DDBJ databases">
        <title>Comparison of Acinetobacter baumannii whole genome sequences from two major hospitals in Kuwait.</title>
        <authorList>
            <person name="Nasser K."/>
            <person name="Habibi N."/>
            <person name="Khan M.W."/>
            <person name="Purohit P."/>
            <person name="Al-Obaid I."/>
            <person name="Dhar R."/>
            <person name="Al-Fouzan W."/>
            <person name="Mustafa A.S."/>
        </authorList>
    </citation>
    <scope>NUCLEOTIDE SEQUENCE [LARGE SCALE GENOMIC DNA]</scope>
    <source>
        <strain evidence="1 2">KUFAR57</strain>
    </source>
</reference>
<dbReference type="AlphaFoldDB" id="A0AA44S2U2"/>
<comment type="caution">
    <text evidence="1">The sequence shown here is derived from an EMBL/GenBank/DDBJ whole genome shotgun (WGS) entry which is preliminary data.</text>
</comment>
<sequence length="66" mass="7428">MILTILFIESVVVKKINEALIPTAHIKLKQIKEVSNSSTSSLKRKLSDCNNKRLDTYKVSVKLSIV</sequence>
<evidence type="ECO:0000313" key="2">
    <source>
        <dbReference type="Proteomes" id="UP000237823"/>
    </source>
</evidence>
<name>A0AA44S2U2_ACIBA</name>
<dbReference type="EMBL" id="NEPB01000071">
    <property type="protein sequence ID" value="PRN29203.1"/>
    <property type="molecule type" value="Genomic_DNA"/>
</dbReference>
<accession>A0AA44S2U2</accession>